<protein>
    <submittedName>
        <fullName evidence="1">DUF6252 family protein</fullName>
    </submittedName>
</protein>
<dbReference type="EMBL" id="JASGBP010000004">
    <property type="protein sequence ID" value="MDI9257522.1"/>
    <property type="molecule type" value="Genomic_DNA"/>
</dbReference>
<comment type="caution">
    <text evidence="1">The sequence shown here is derived from an EMBL/GenBank/DDBJ whole genome shotgun (WGS) entry which is preliminary data.</text>
</comment>
<dbReference type="Pfam" id="PF19765">
    <property type="entry name" value="DUF6252"/>
    <property type="match status" value="1"/>
</dbReference>
<dbReference type="InterPro" id="IPR046219">
    <property type="entry name" value="DUF6252"/>
</dbReference>
<accession>A0ABT6XRQ3</accession>
<evidence type="ECO:0000313" key="1">
    <source>
        <dbReference type="EMBL" id="MDI9257522.1"/>
    </source>
</evidence>
<name>A0ABT6XRQ3_9FLAO</name>
<sequence length="177" mass="17873">MKSLKQFGFAVTLALTVLLTSCSGSDDNGGGGGSASLGTLKAKVGGNSFTSMEAATFATKQVVGGLTTIIIQGSTASGKAIQLILTGTDGNAGTFEISDTAGISAIASYTEVNISNPMDSQTWAAPYESSGVVGSITISEITETNVKGTFNFTAKNQEGADTKSVTNGAFNINFTSN</sequence>
<dbReference type="PROSITE" id="PS51257">
    <property type="entry name" value="PROKAR_LIPOPROTEIN"/>
    <property type="match status" value="1"/>
</dbReference>
<dbReference type="RefSeq" id="WP_283239198.1">
    <property type="nucleotide sequence ID" value="NZ_JASGBP010000004.1"/>
</dbReference>
<keyword evidence="2" id="KW-1185">Reference proteome</keyword>
<gene>
    <name evidence="1" type="ORF">QHT84_08860</name>
</gene>
<dbReference type="Proteomes" id="UP001230035">
    <property type="component" value="Unassembled WGS sequence"/>
</dbReference>
<evidence type="ECO:0000313" key="2">
    <source>
        <dbReference type="Proteomes" id="UP001230035"/>
    </source>
</evidence>
<proteinExistence type="predicted"/>
<organism evidence="1 2">
    <name type="scientific">Flavobacterium sedimenticola</name>
    <dbReference type="NCBI Taxonomy" id="3043286"/>
    <lineage>
        <taxon>Bacteria</taxon>
        <taxon>Pseudomonadati</taxon>
        <taxon>Bacteroidota</taxon>
        <taxon>Flavobacteriia</taxon>
        <taxon>Flavobacteriales</taxon>
        <taxon>Flavobacteriaceae</taxon>
        <taxon>Flavobacterium</taxon>
    </lineage>
</organism>
<reference evidence="1 2" key="1">
    <citation type="submission" date="2023-05" db="EMBL/GenBank/DDBJ databases">
        <title>Flavobacterium sedimenti sp. nov., isolated from the sediment.</title>
        <authorList>
            <person name="Wu N."/>
        </authorList>
    </citation>
    <scope>NUCLEOTIDE SEQUENCE [LARGE SCALE GENOMIC DNA]</scope>
    <source>
        <strain evidence="1 2">YZ-48</strain>
    </source>
</reference>